<dbReference type="SUPFAM" id="SSF46785">
    <property type="entry name" value="Winged helix' DNA-binding domain"/>
    <property type="match status" value="1"/>
</dbReference>
<feature type="domain" description="Transcription regulator TrmB N-terminal" evidence="1">
    <location>
        <begin position="24"/>
        <end position="90"/>
    </location>
</feature>
<dbReference type="InterPro" id="IPR036388">
    <property type="entry name" value="WH-like_DNA-bd_sf"/>
</dbReference>
<proteinExistence type="predicted"/>
<sequence length="136" mass="15574">MSLSLNSLLSKDITCFDVIKNLFALTDNEIDVLACINHLQPVSIARITEIIPKDRATISRSISRLMSIGVVRKEKENLEKGGYQFLYSSLPMNELRKFVKSTLNAIIENMSIAMDNLTKEKCEEKFQEVKRKYSKK</sequence>
<protein>
    <recommendedName>
        <fullName evidence="1">Transcription regulator TrmB N-terminal domain-containing protein</fullName>
    </recommendedName>
</protein>
<dbReference type="AlphaFoldDB" id="A0A9Y1BMB3"/>
<name>A0A9Y1BMB3_9ARCH</name>
<accession>A0A9Y1BMB3</accession>
<dbReference type="Gene3D" id="1.10.10.10">
    <property type="entry name" value="Winged helix-like DNA-binding domain superfamily/Winged helix DNA-binding domain"/>
    <property type="match status" value="1"/>
</dbReference>
<evidence type="ECO:0000313" key="2">
    <source>
        <dbReference type="EMBL" id="UJG41628.1"/>
    </source>
</evidence>
<gene>
    <name evidence="2" type="ORF">K9W45_03975</name>
</gene>
<dbReference type="Pfam" id="PF01978">
    <property type="entry name" value="TrmB"/>
    <property type="match status" value="1"/>
</dbReference>
<dbReference type="EMBL" id="CP084166">
    <property type="protein sequence ID" value="UJG41628.1"/>
    <property type="molecule type" value="Genomic_DNA"/>
</dbReference>
<reference evidence="2" key="1">
    <citation type="journal article" date="2022" name="Nat. Microbiol.">
        <title>Unique mobile elements and scalable gene flow at the prokaryote-eukaryote boundary revealed by circularized Asgard archaea genomes.</title>
        <authorList>
            <person name="Wu F."/>
            <person name="Speth D.R."/>
            <person name="Philosof A."/>
            <person name="Cremiere A."/>
            <person name="Narayanan A."/>
            <person name="Barco R.A."/>
            <person name="Connon S.A."/>
            <person name="Amend J.P."/>
            <person name="Antoshechkin I.A."/>
            <person name="Orphan V.J."/>
        </authorList>
    </citation>
    <scope>NUCLEOTIDE SEQUENCE</scope>
    <source>
        <strain evidence="2">PM71</strain>
    </source>
</reference>
<dbReference type="InterPro" id="IPR036390">
    <property type="entry name" value="WH_DNA-bd_sf"/>
</dbReference>
<dbReference type="Proteomes" id="UP001201020">
    <property type="component" value="Chromosome"/>
</dbReference>
<organism evidence="2">
    <name type="scientific">Candidatus Heimdallarchaeum aukensis</name>
    <dbReference type="NCBI Taxonomy" id="2876573"/>
    <lineage>
        <taxon>Archaea</taxon>
        <taxon>Promethearchaeati</taxon>
        <taxon>Candidatus Heimdallarchaeota</taxon>
        <taxon>Candidatus Heimdallarchaeia (ex Rinke et al. 2021) (nom. nud.)</taxon>
        <taxon>Candidatus Heimdallarchaeales</taxon>
        <taxon>Candidatus Heimdallarchaeaceae</taxon>
        <taxon>Candidatus Heimdallarchaeum</taxon>
    </lineage>
</organism>
<evidence type="ECO:0000259" key="1">
    <source>
        <dbReference type="Pfam" id="PF01978"/>
    </source>
</evidence>
<dbReference type="InterPro" id="IPR002831">
    <property type="entry name" value="Tscrpt_reg_TrmB_N"/>
</dbReference>